<proteinExistence type="predicted"/>
<evidence type="ECO:0000313" key="2">
    <source>
        <dbReference type="EMBL" id="WUQ88143.1"/>
    </source>
</evidence>
<evidence type="ECO:0000313" key="3">
    <source>
        <dbReference type="Proteomes" id="UP001432222"/>
    </source>
</evidence>
<accession>A0ABZ1UAK9</accession>
<dbReference type="EMBL" id="CP108110">
    <property type="protein sequence ID" value="WUQ88143.1"/>
    <property type="molecule type" value="Genomic_DNA"/>
</dbReference>
<dbReference type="Proteomes" id="UP001432222">
    <property type="component" value="Chromosome"/>
</dbReference>
<name>A0ABZ1UAK9_9ACTN</name>
<feature type="signal peptide" evidence="1">
    <location>
        <begin position="1"/>
        <end position="35"/>
    </location>
</feature>
<dbReference type="RefSeq" id="WP_328958694.1">
    <property type="nucleotide sequence ID" value="NZ_CP108110.1"/>
</dbReference>
<evidence type="ECO:0000256" key="1">
    <source>
        <dbReference type="SAM" id="SignalP"/>
    </source>
</evidence>
<dbReference type="Pfam" id="PF03995">
    <property type="entry name" value="Inhibitor_I36"/>
    <property type="match status" value="1"/>
</dbReference>
<reference evidence="2" key="1">
    <citation type="submission" date="2022-10" db="EMBL/GenBank/DDBJ databases">
        <title>The complete genomes of actinobacterial strains from the NBC collection.</title>
        <authorList>
            <person name="Joergensen T.S."/>
            <person name="Alvarez Arevalo M."/>
            <person name="Sterndorff E.B."/>
            <person name="Faurdal D."/>
            <person name="Vuksanovic O."/>
            <person name="Mourched A.-S."/>
            <person name="Charusanti P."/>
            <person name="Shaw S."/>
            <person name="Blin K."/>
            <person name="Weber T."/>
        </authorList>
    </citation>
    <scope>NUCLEOTIDE SEQUENCE</scope>
    <source>
        <strain evidence="2">NBC_00222</strain>
    </source>
</reference>
<keyword evidence="1" id="KW-0732">Signal</keyword>
<sequence>MMERLHVGSMKKRLLAAPFAVAAALAVCVAPAASAAPAATDPGAARAGFSAQARSLGLDSSQAESLQARVDGYLAKTPGASQVAANKINLSGGGELLLTLPGEERARDLGAAGNSPALSAGCPYTYVCAYSGENFTGEELRLFTCNYPVSIGWSGTGSWINNQRSTLYARFYDRDHNVGWTSPGGYSEDRHAPWGWVYWLSPC</sequence>
<gene>
    <name evidence="2" type="ORF">OHA16_37230</name>
</gene>
<protein>
    <submittedName>
        <fullName evidence="2">Peptidase inhibitor family I36 protein</fullName>
    </submittedName>
</protein>
<feature type="chain" id="PRO_5047353307" evidence="1">
    <location>
        <begin position="36"/>
        <end position="203"/>
    </location>
</feature>
<keyword evidence="3" id="KW-1185">Reference proteome</keyword>
<organism evidence="2 3">
    <name type="scientific">Kitasatospora purpeofusca</name>
    <dbReference type="NCBI Taxonomy" id="67352"/>
    <lineage>
        <taxon>Bacteria</taxon>
        <taxon>Bacillati</taxon>
        <taxon>Actinomycetota</taxon>
        <taxon>Actinomycetes</taxon>
        <taxon>Kitasatosporales</taxon>
        <taxon>Streptomycetaceae</taxon>
        <taxon>Kitasatospora</taxon>
    </lineage>
</organism>